<feature type="non-terminal residue" evidence="1">
    <location>
        <position position="1"/>
    </location>
</feature>
<dbReference type="EMBL" id="LCLS01000002">
    <property type="protein sequence ID" value="KKU22428.1"/>
    <property type="molecule type" value="Genomic_DNA"/>
</dbReference>
<accession>A0A0G1QX86</accession>
<protein>
    <submittedName>
        <fullName evidence="1">Uncharacterized protein</fullName>
    </submittedName>
</protein>
<evidence type="ECO:0000313" key="2">
    <source>
        <dbReference type="Proteomes" id="UP000034107"/>
    </source>
</evidence>
<name>A0A0G1QX86_9BACT</name>
<dbReference type="Proteomes" id="UP000034107">
    <property type="component" value="Unassembled WGS sequence"/>
</dbReference>
<proteinExistence type="predicted"/>
<sequence length="150" mass="16584">NLRTAYTYHCFVDGQDEILPSQLTALNYAQSCPLGGYGTSFETDSGNANDFNDQEIYYFAEDEEGIGSLWKLSGPYAGVPTPTPVPTRLTPEELELDINLSGFFVVGAEAPGGDQRQPFITMRMVGEIKFRNLATPFFLQTSVSQRLIDI</sequence>
<gene>
    <name evidence="1" type="ORF">UX31_C0002G0001</name>
</gene>
<reference evidence="1 2" key="1">
    <citation type="journal article" date="2015" name="Nature">
        <title>rRNA introns, odd ribosomes, and small enigmatic genomes across a large radiation of phyla.</title>
        <authorList>
            <person name="Brown C.T."/>
            <person name="Hug L.A."/>
            <person name="Thomas B.C."/>
            <person name="Sharon I."/>
            <person name="Castelle C.J."/>
            <person name="Singh A."/>
            <person name="Wilkins M.J."/>
            <person name="Williams K.H."/>
            <person name="Banfield J.F."/>
        </authorList>
    </citation>
    <scope>NUCLEOTIDE SEQUENCE [LARGE SCALE GENOMIC DNA]</scope>
</reference>
<dbReference type="AlphaFoldDB" id="A0A0G1QX86"/>
<organism evidence="1 2">
    <name type="scientific">Candidatus Nomurabacteria bacterium GW2011_GWA1_46_11</name>
    <dbReference type="NCBI Taxonomy" id="1618732"/>
    <lineage>
        <taxon>Bacteria</taxon>
        <taxon>Candidatus Nomuraibacteriota</taxon>
    </lineage>
</organism>
<comment type="caution">
    <text evidence="1">The sequence shown here is derived from an EMBL/GenBank/DDBJ whole genome shotgun (WGS) entry which is preliminary data.</text>
</comment>
<evidence type="ECO:0000313" key="1">
    <source>
        <dbReference type="EMBL" id="KKU22428.1"/>
    </source>
</evidence>